<feature type="region of interest" description="Disordered" evidence="1">
    <location>
        <begin position="201"/>
        <end position="239"/>
    </location>
</feature>
<feature type="compositionally biased region" description="Polar residues" evidence="1">
    <location>
        <begin position="60"/>
        <end position="70"/>
    </location>
</feature>
<feature type="region of interest" description="Disordered" evidence="1">
    <location>
        <begin position="842"/>
        <end position="861"/>
    </location>
</feature>
<organism evidence="2 3">
    <name type="scientific">Puccinia graminis f. sp. tritici</name>
    <dbReference type="NCBI Taxonomy" id="56615"/>
    <lineage>
        <taxon>Eukaryota</taxon>
        <taxon>Fungi</taxon>
        <taxon>Dikarya</taxon>
        <taxon>Basidiomycota</taxon>
        <taxon>Pucciniomycotina</taxon>
        <taxon>Pucciniomycetes</taxon>
        <taxon>Pucciniales</taxon>
        <taxon>Pucciniaceae</taxon>
        <taxon>Puccinia</taxon>
    </lineage>
</organism>
<sequence>MSIHINYLGHDLNHHLSLLSILLHPEDLNYLDFSHPATATTSASAHHHHNSNHQAALCQTEPSPRTSKSLPSPPYLSEVVARRPPLLTFANKPPPPPQQTTHQPNPLPRLGTNSSLQEPNPNRVCQSFYHPAIVLRVTPHVLKLNPDPVCQTLHPIYPTNKLHRNYQPSGLRSSRDNHHLRLFSILLHPEDLNYRDFSHPATATTSASENHHHNNHHQAALRLPSAKPPTAPLSPKSSLPVFRLSRDDLPFEPSLTSHHHRLSRPPTNQIPCHDLGLTPHCRNRTSTPFVKVSIIRFSFLFRLSRDDLVFKPLLITSPSPPTAGHLFTNHTTTTPPNSPHRLRTHSSSGQTEPSPRTTTPPNSPHRLATNPSSGQTEPSPRMSKSLPSPPYLSEVVARRPPLLTFANKPPPPPQQTTHQPNPLPRLGTNSSLQEPNPNPVCQSFYHPAIVLRVTPHVLKLNPDPVCQTLHPIYPTNKLHRNYQPSGLRSSRDNHHLRLFSILLHPEDLNYRDFSHPATATTSASENHHHNNHHQAALRLPSAKPPTAPPTREFNHSAPPVNQAKQAADIPLAYPIRPKSLTLTSFKAITMMFTPESTPLRNPPPAGKPANTTVTQFLPPHAYQQPSQLSNHQTKSSIIPIGTHPATPAPEERPVEPPEGSQSVTEVQYMVESMRVRRRHLKRVHAPFSGRAPNLDIFHQAYVDALEAFVTEGTRMLEEAELAEQTHISVPVDVSSASKTSCSTEGISSSPAQSELTIPNNGSDVQAQPHDPHLQVACTRQPSEFSVAPMDLDQAWRLLKNGTTTNINKLWPLDICPISAFPLPSERITDPVDRFVDLDQTEPTRIQEGTSNSSIGLNSSEL</sequence>
<feature type="region of interest" description="Disordered" evidence="1">
    <location>
        <begin position="517"/>
        <end position="559"/>
    </location>
</feature>
<comment type="caution">
    <text evidence="2">The sequence shown here is derived from an EMBL/GenBank/DDBJ whole genome shotgun (WGS) entry which is preliminary data.</text>
</comment>
<evidence type="ECO:0000313" key="2">
    <source>
        <dbReference type="EMBL" id="KAA1123425.1"/>
    </source>
</evidence>
<evidence type="ECO:0000313" key="3">
    <source>
        <dbReference type="Proteomes" id="UP000325313"/>
    </source>
</evidence>
<gene>
    <name evidence="2" type="ORF">PGTUg99_023849</name>
</gene>
<feature type="compositionally biased region" description="Polar residues" evidence="1">
    <location>
        <begin position="734"/>
        <end position="765"/>
    </location>
</feature>
<feature type="region of interest" description="Disordered" evidence="1">
    <location>
        <begin position="41"/>
        <end position="119"/>
    </location>
</feature>
<feature type="compositionally biased region" description="Polar residues" evidence="1">
    <location>
        <begin position="427"/>
        <end position="438"/>
    </location>
</feature>
<feature type="compositionally biased region" description="Polar residues" evidence="1">
    <location>
        <begin position="369"/>
        <end position="378"/>
    </location>
</feature>
<evidence type="ECO:0000256" key="1">
    <source>
        <dbReference type="SAM" id="MobiDB-lite"/>
    </source>
</evidence>
<feature type="region of interest" description="Disordered" evidence="1">
    <location>
        <begin position="638"/>
        <end position="663"/>
    </location>
</feature>
<feature type="compositionally biased region" description="Low complexity" evidence="1">
    <location>
        <begin position="351"/>
        <end position="360"/>
    </location>
</feature>
<dbReference type="EMBL" id="VDEP01000209">
    <property type="protein sequence ID" value="KAA1123425.1"/>
    <property type="molecule type" value="Genomic_DNA"/>
</dbReference>
<dbReference type="Proteomes" id="UP000325313">
    <property type="component" value="Unassembled WGS sequence"/>
</dbReference>
<reference evidence="2 3" key="1">
    <citation type="submission" date="2019-05" db="EMBL/GenBank/DDBJ databases">
        <title>Emergence of the Ug99 lineage of the wheat stem rust pathogen through somatic hybridization.</title>
        <authorList>
            <person name="Li F."/>
            <person name="Upadhyaya N.M."/>
            <person name="Sperschneider J."/>
            <person name="Matny O."/>
            <person name="Nguyen-Phuc H."/>
            <person name="Mago R."/>
            <person name="Raley C."/>
            <person name="Miller M.E."/>
            <person name="Silverstein K.A.T."/>
            <person name="Henningsen E."/>
            <person name="Hirsch C.D."/>
            <person name="Visser B."/>
            <person name="Pretorius Z.A."/>
            <person name="Steffenson B.J."/>
            <person name="Schwessinger B."/>
            <person name="Dodds P.N."/>
            <person name="Figueroa M."/>
        </authorList>
    </citation>
    <scope>NUCLEOTIDE SEQUENCE [LARGE SCALE GENOMIC DNA]</scope>
    <source>
        <strain evidence="2 3">Ug99</strain>
    </source>
</reference>
<proteinExistence type="predicted"/>
<name>A0A5B0REU0_PUCGR</name>
<feature type="region of interest" description="Disordered" evidence="1">
    <location>
        <begin position="319"/>
        <end position="438"/>
    </location>
</feature>
<feature type="region of interest" description="Disordered" evidence="1">
    <location>
        <begin position="732"/>
        <end position="768"/>
    </location>
</feature>
<dbReference type="AlphaFoldDB" id="A0A5B0REU0"/>
<accession>A0A5B0REU0</accession>
<protein>
    <submittedName>
        <fullName evidence="2">Uncharacterized protein</fullName>
    </submittedName>
</protein>